<dbReference type="EMBL" id="CAICTM010000111">
    <property type="protein sequence ID" value="CAB9501575.1"/>
    <property type="molecule type" value="Genomic_DNA"/>
</dbReference>
<dbReference type="InterPro" id="IPR005302">
    <property type="entry name" value="MoCF_Sase_C"/>
</dbReference>
<proteinExistence type="predicted"/>
<evidence type="ECO:0000313" key="3">
    <source>
        <dbReference type="EMBL" id="CAB9501575.1"/>
    </source>
</evidence>
<protein>
    <recommendedName>
        <fullName evidence="2">MOSC domain-containing protein</fullName>
    </recommendedName>
</protein>
<feature type="chain" id="PRO_5040290121" description="MOSC domain-containing protein" evidence="1">
    <location>
        <begin position="17"/>
        <end position="279"/>
    </location>
</feature>
<name>A0A9N8DJ90_9STRA</name>
<keyword evidence="4" id="KW-1185">Reference proteome</keyword>
<comment type="caution">
    <text evidence="3">The sequence shown here is derived from an EMBL/GenBank/DDBJ whole genome shotgun (WGS) entry which is preliminary data.</text>
</comment>
<dbReference type="Proteomes" id="UP001153069">
    <property type="component" value="Unassembled WGS sequence"/>
</dbReference>
<dbReference type="PROSITE" id="PS51340">
    <property type="entry name" value="MOSC"/>
    <property type="match status" value="1"/>
</dbReference>
<dbReference type="InterPro" id="IPR011037">
    <property type="entry name" value="Pyrv_Knase-like_insert_dom_sf"/>
</dbReference>
<organism evidence="3 4">
    <name type="scientific">Seminavis robusta</name>
    <dbReference type="NCBI Taxonomy" id="568900"/>
    <lineage>
        <taxon>Eukaryota</taxon>
        <taxon>Sar</taxon>
        <taxon>Stramenopiles</taxon>
        <taxon>Ochrophyta</taxon>
        <taxon>Bacillariophyta</taxon>
        <taxon>Bacillariophyceae</taxon>
        <taxon>Bacillariophycidae</taxon>
        <taxon>Naviculales</taxon>
        <taxon>Naviculaceae</taxon>
        <taxon>Seminavis</taxon>
    </lineage>
</organism>
<feature type="domain" description="MOSC" evidence="2">
    <location>
        <begin position="104"/>
        <end position="279"/>
    </location>
</feature>
<dbReference type="SUPFAM" id="SSF50800">
    <property type="entry name" value="PK beta-barrel domain-like"/>
    <property type="match status" value="1"/>
</dbReference>
<evidence type="ECO:0000256" key="1">
    <source>
        <dbReference type="SAM" id="SignalP"/>
    </source>
</evidence>
<accession>A0A9N8DJ90</accession>
<keyword evidence="1" id="KW-0732">Signal</keyword>
<feature type="signal peptide" evidence="1">
    <location>
        <begin position="1"/>
        <end position="16"/>
    </location>
</feature>
<evidence type="ECO:0000259" key="2">
    <source>
        <dbReference type="PROSITE" id="PS51340"/>
    </source>
</evidence>
<dbReference type="Pfam" id="PF03473">
    <property type="entry name" value="MOSC"/>
    <property type="match status" value="1"/>
</dbReference>
<gene>
    <name evidence="3" type="ORF">SEMRO_112_G055710.1</name>
</gene>
<dbReference type="GO" id="GO:0003824">
    <property type="term" value="F:catalytic activity"/>
    <property type="evidence" value="ECO:0007669"/>
    <property type="project" value="InterPro"/>
</dbReference>
<dbReference type="OrthoDB" id="5390at2759"/>
<reference evidence="3" key="1">
    <citation type="submission" date="2020-06" db="EMBL/GenBank/DDBJ databases">
        <authorList>
            <consortium name="Plant Systems Biology data submission"/>
        </authorList>
    </citation>
    <scope>NUCLEOTIDE SEQUENCE</scope>
    <source>
        <strain evidence="3">D6</strain>
    </source>
</reference>
<sequence length="279" mass="30820">MLRPTLICWCFWIAVASVLIGTCRIDGVSGAASFLPSSRVDWLSENCWTASSSCSTSFVRQSPTSRTEDATTITAGTVLRTACRKYQKEHSKPSGRQYTTRKNAQSKGIRITTTHGVQDDYNHYRTVALQSTPDRAVSLWTTDVMAVLQAHGFAQVELGDLGENISVDGVPYSFFKVGQQYTFIMASSSLSSSSSSSATTLENSDNDKNVILEITERMEPCGNLCKLPYINADHLQPKERIQKCQELLAVLDQQEGMRGWYAKVIQEGTIQPGDIVKKV</sequence>
<evidence type="ECO:0000313" key="4">
    <source>
        <dbReference type="Proteomes" id="UP001153069"/>
    </source>
</evidence>
<dbReference type="Gene3D" id="2.40.33.20">
    <property type="entry name" value="PK beta-barrel domain-like"/>
    <property type="match status" value="1"/>
</dbReference>
<dbReference type="GO" id="GO:0030170">
    <property type="term" value="F:pyridoxal phosphate binding"/>
    <property type="evidence" value="ECO:0007669"/>
    <property type="project" value="InterPro"/>
</dbReference>
<dbReference type="AlphaFoldDB" id="A0A9N8DJ90"/>
<dbReference type="GO" id="GO:0030151">
    <property type="term" value="F:molybdenum ion binding"/>
    <property type="evidence" value="ECO:0007669"/>
    <property type="project" value="InterPro"/>
</dbReference>